<reference evidence="12 13" key="1">
    <citation type="submission" date="2022-05" db="EMBL/GenBank/DDBJ databases">
        <authorList>
            <person name="Park J.-S."/>
        </authorList>
    </citation>
    <scope>NUCLEOTIDE SEQUENCE [LARGE SCALE GENOMIC DNA]</scope>
    <source>
        <strain evidence="12 13">2012CJ34-2</strain>
    </source>
</reference>
<organism evidence="12 13">
    <name type="scientific">Parendozoicomonas callyspongiae</name>
    <dbReference type="NCBI Taxonomy" id="2942213"/>
    <lineage>
        <taxon>Bacteria</taxon>
        <taxon>Pseudomonadati</taxon>
        <taxon>Pseudomonadota</taxon>
        <taxon>Gammaproteobacteria</taxon>
        <taxon>Oceanospirillales</taxon>
        <taxon>Endozoicomonadaceae</taxon>
        <taxon>Parendozoicomonas</taxon>
    </lineage>
</organism>
<accession>A0ABT0PG79</accession>
<feature type="transmembrane region" description="Helical" evidence="10">
    <location>
        <begin position="16"/>
        <end position="37"/>
    </location>
</feature>
<comment type="similarity">
    <text evidence="2 10">Belongs to the ExbB/TolQ family.</text>
</comment>
<name>A0ABT0PG79_9GAMM</name>
<dbReference type="InterPro" id="IPR050790">
    <property type="entry name" value="ExbB/TolQ_transport"/>
</dbReference>
<feature type="transmembrane region" description="Helical" evidence="10">
    <location>
        <begin position="127"/>
        <end position="150"/>
    </location>
</feature>
<evidence type="ECO:0000256" key="9">
    <source>
        <dbReference type="ARBA" id="ARBA00023306"/>
    </source>
</evidence>
<keyword evidence="8 10" id="KW-0472">Membrane</keyword>
<evidence type="ECO:0000256" key="3">
    <source>
        <dbReference type="ARBA" id="ARBA00022475"/>
    </source>
</evidence>
<keyword evidence="7 10" id="KW-1133">Transmembrane helix</keyword>
<gene>
    <name evidence="10 12" type="primary">tolQ</name>
    <name evidence="12" type="ORF">M3P05_09915</name>
</gene>
<evidence type="ECO:0000313" key="12">
    <source>
        <dbReference type="EMBL" id="MCL6270241.1"/>
    </source>
</evidence>
<dbReference type="PANTHER" id="PTHR30625">
    <property type="entry name" value="PROTEIN TOLQ"/>
    <property type="match status" value="1"/>
</dbReference>
<evidence type="ECO:0000256" key="5">
    <source>
        <dbReference type="ARBA" id="ARBA00022618"/>
    </source>
</evidence>
<evidence type="ECO:0000256" key="8">
    <source>
        <dbReference type="ARBA" id="ARBA00023136"/>
    </source>
</evidence>
<keyword evidence="6 10" id="KW-0812">Transmembrane</keyword>
<evidence type="ECO:0000256" key="10">
    <source>
        <dbReference type="HAMAP-Rule" id="MF_02202"/>
    </source>
</evidence>
<feature type="domain" description="MotA/TolQ/ExbB proton channel" evidence="11">
    <location>
        <begin position="79"/>
        <end position="207"/>
    </location>
</feature>
<evidence type="ECO:0000259" key="11">
    <source>
        <dbReference type="Pfam" id="PF01618"/>
    </source>
</evidence>
<comment type="subcellular location">
    <subcellularLocation>
        <location evidence="10">Cell inner membrane</location>
        <topology evidence="10">Multi-pass membrane protein</topology>
    </subcellularLocation>
    <subcellularLocation>
        <location evidence="1">Cell membrane</location>
        <topology evidence="1">Multi-pass membrane protein</topology>
    </subcellularLocation>
</comment>
<keyword evidence="4 10" id="KW-0997">Cell inner membrane</keyword>
<evidence type="ECO:0000313" key="13">
    <source>
        <dbReference type="Proteomes" id="UP001203338"/>
    </source>
</evidence>
<evidence type="ECO:0000256" key="6">
    <source>
        <dbReference type="ARBA" id="ARBA00022692"/>
    </source>
</evidence>
<dbReference type="NCBIfam" id="TIGR02796">
    <property type="entry name" value="tolQ"/>
    <property type="match status" value="1"/>
</dbReference>
<dbReference type="InterPro" id="IPR014163">
    <property type="entry name" value="Tol-Pal_TolQ"/>
</dbReference>
<evidence type="ECO:0000256" key="7">
    <source>
        <dbReference type="ARBA" id="ARBA00022989"/>
    </source>
</evidence>
<evidence type="ECO:0000256" key="1">
    <source>
        <dbReference type="ARBA" id="ARBA00004651"/>
    </source>
</evidence>
<evidence type="ECO:0000256" key="2">
    <source>
        <dbReference type="ARBA" id="ARBA00010442"/>
    </source>
</evidence>
<dbReference type="Pfam" id="PF01618">
    <property type="entry name" value="MotA_ExbB"/>
    <property type="match status" value="1"/>
</dbReference>
<keyword evidence="5 10" id="KW-0132">Cell division</keyword>
<sequence>MAESTSMWALVLNAGWVVQLILVILGAASVLSWVFIIQRAIVLRNALQSSREFEDRFWSGVDLSTLYREVHGDNNPDGGMERIFMAGFREFTRLREQNVDADAMMDGVQRSMRVAVVREQERLETNLPFLATVGSTGPYVGLFGTVVGVMNSFHGLANVKQTTLAAVAPGIAEALVTTAVGLVAAIPAVVAYNRFNAKVEQLLTSYEAFADEFSSILHRQVHSQPRSGAKPSNKES</sequence>
<evidence type="ECO:0000256" key="4">
    <source>
        <dbReference type="ARBA" id="ARBA00022519"/>
    </source>
</evidence>
<comment type="function">
    <text evidence="10">Part of the Tol-Pal system, which plays a role in outer membrane invagination during cell division and is important for maintaining outer membrane integrity.</text>
</comment>
<protein>
    <recommendedName>
        <fullName evidence="10">Tol-Pal system protein TolQ</fullName>
    </recommendedName>
</protein>
<dbReference type="InterPro" id="IPR002898">
    <property type="entry name" value="MotA_ExbB_proton_chnl"/>
</dbReference>
<dbReference type="Proteomes" id="UP001203338">
    <property type="component" value="Unassembled WGS sequence"/>
</dbReference>
<feature type="transmembrane region" description="Helical" evidence="10">
    <location>
        <begin position="170"/>
        <end position="192"/>
    </location>
</feature>
<dbReference type="HAMAP" id="MF_02202">
    <property type="entry name" value="TolQ"/>
    <property type="match status" value="1"/>
</dbReference>
<keyword evidence="9 10" id="KW-0131">Cell cycle</keyword>
<comment type="subunit">
    <text evidence="10">The Tol-Pal system is composed of five core proteins: the inner membrane proteins TolA, TolQ and TolR, the periplasmic protein TolB and the outer membrane protein Pal. They form a network linking the inner and outer membranes and the peptidoglycan layer.</text>
</comment>
<dbReference type="PANTHER" id="PTHR30625:SF3">
    <property type="entry name" value="TOL-PAL SYSTEM PROTEIN TOLQ"/>
    <property type="match status" value="1"/>
</dbReference>
<keyword evidence="3 10" id="KW-1003">Cell membrane</keyword>
<dbReference type="EMBL" id="JAMFLX010000011">
    <property type="protein sequence ID" value="MCL6270241.1"/>
    <property type="molecule type" value="Genomic_DNA"/>
</dbReference>
<proteinExistence type="inferred from homology"/>
<keyword evidence="13" id="KW-1185">Reference proteome</keyword>
<comment type="caution">
    <text evidence="12">The sequence shown here is derived from an EMBL/GenBank/DDBJ whole genome shotgun (WGS) entry which is preliminary data.</text>
</comment>